<evidence type="ECO:0000256" key="8">
    <source>
        <dbReference type="ARBA" id="ARBA00023128"/>
    </source>
</evidence>
<keyword evidence="4" id="KW-0812">Transmembrane</keyword>
<gene>
    <name evidence="10" type="ORF">PIB30_051375</name>
</gene>
<proteinExistence type="inferred from homology"/>
<evidence type="ECO:0000313" key="11">
    <source>
        <dbReference type="Proteomes" id="UP001341840"/>
    </source>
</evidence>
<comment type="similarity">
    <text evidence="2">Belongs to the mitochondrial carrier (TC 2.A.29) family.</text>
</comment>
<evidence type="ECO:0000256" key="3">
    <source>
        <dbReference type="ARBA" id="ARBA00022448"/>
    </source>
</evidence>
<name>A0ABU6RIA2_9FABA</name>
<keyword evidence="6" id="KW-0999">Mitochondrion inner membrane</keyword>
<comment type="subcellular location">
    <subcellularLocation>
        <location evidence="1">Mitochondrion inner membrane</location>
        <topology evidence="1">Multi-pass membrane protein</topology>
    </subcellularLocation>
</comment>
<sequence>MLQPMQLALGLRMLKIKVDQSSLLEATAIGESKERERAKPEVIYFANLQVFSPSMYRTRRRRPHCSPSRRPHLSRLLLSHVRRLPLPFSPDVVSQPGALFSYLQLCRVVFISVILASPSSDQNRNFVYFLNSASAEIFANLALCPFEAIKKAHEDSTVDFFYFWIKTFHVRGVPSYTGYAAGSVGSLISDPADNIVFALYNRKADSLMLAIRKIGFANLFTRSLRIRFLLFGPSITLQLFF</sequence>
<accession>A0ABU6RIA2</accession>
<evidence type="ECO:0000256" key="7">
    <source>
        <dbReference type="ARBA" id="ARBA00022989"/>
    </source>
</evidence>
<dbReference type="InterPro" id="IPR044677">
    <property type="entry name" value="SLC25A3/Pic2/Mir1-like"/>
</dbReference>
<keyword evidence="3" id="KW-0813">Transport</keyword>
<evidence type="ECO:0000256" key="4">
    <source>
        <dbReference type="ARBA" id="ARBA00022692"/>
    </source>
</evidence>
<evidence type="ECO:0000256" key="9">
    <source>
        <dbReference type="ARBA" id="ARBA00023136"/>
    </source>
</evidence>
<evidence type="ECO:0000256" key="1">
    <source>
        <dbReference type="ARBA" id="ARBA00004448"/>
    </source>
</evidence>
<comment type="caution">
    <text evidence="10">The sequence shown here is derived from an EMBL/GenBank/DDBJ whole genome shotgun (WGS) entry which is preliminary data.</text>
</comment>
<keyword evidence="8" id="KW-0496">Mitochondrion</keyword>
<evidence type="ECO:0000313" key="10">
    <source>
        <dbReference type="EMBL" id="MED6123675.1"/>
    </source>
</evidence>
<dbReference type="SUPFAM" id="SSF103506">
    <property type="entry name" value="Mitochondrial carrier"/>
    <property type="match status" value="1"/>
</dbReference>
<dbReference type="PANTHER" id="PTHR45671:SF14">
    <property type="entry name" value="PHOSPHATE CARRIER PROTEIN"/>
    <property type="match status" value="1"/>
</dbReference>
<evidence type="ECO:0000256" key="2">
    <source>
        <dbReference type="ARBA" id="ARBA00006375"/>
    </source>
</evidence>
<reference evidence="10 11" key="1">
    <citation type="journal article" date="2023" name="Plants (Basel)">
        <title>Bridging the Gap: Combining Genomics and Transcriptomics Approaches to Understand Stylosanthes scabra, an Orphan Legume from the Brazilian Caatinga.</title>
        <authorList>
            <person name="Ferreira-Neto J.R.C."/>
            <person name="da Silva M.D."/>
            <person name="Binneck E."/>
            <person name="de Melo N.F."/>
            <person name="da Silva R.H."/>
            <person name="de Melo A.L.T.M."/>
            <person name="Pandolfi V."/>
            <person name="Bustamante F.O."/>
            <person name="Brasileiro-Vidal A.C."/>
            <person name="Benko-Iseppon A.M."/>
        </authorList>
    </citation>
    <scope>NUCLEOTIDE SEQUENCE [LARGE SCALE GENOMIC DNA]</scope>
    <source>
        <tissue evidence="10">Leaves</tissue>
    </source>
</reference>
<dbReference type="InterPro" id="IPR023395">
    <property type="entry name" value="MCP_dom_sf"/>
</dbReference>
<dbReference type="PANTHER" id="PTHR45671">
    <property type="entry name" value="SOLUTE CARRIER FAMILY 25 (MITOCHONDRIAL CARRIER PHOSPHATE CARRIER), MEMBER 3, LIKE-RELATED-RELATED"/>
    <property type="match status" value="1"/>
</dbReference>
<dbReference type="Proteomes" id="UP001341840">
    <property type="component" value="Unassembled WGS sequence"/>
</dbReference>
<keyword evidence="5" id="KW-0677">Repeat</keyword>
<keyword evidence="7" id="KW-1133">Transmembrane helix</keyword>
<evidence type="ECO:0000256" key="5">
    <source>
        <dbReference type="ARBA" id="ARBA00022737"/>
    </source>
</evidence>
<dbReference type="EMBL" id="JASCZI010030571">
    <property type="protein sequence ID" value="MED6123675.1"/>
    <property type="molecule type" value="Genomic_DNA"/>
</dbReference>
<evidence type="ECO:0000256" key="6">
    <source>
        <dbReference type="ARBA" id="ARBA00022792"/>
    </source>
</evidence>
<protein>
    <submittedName>
        <fullName evidence="10">Uncharacterized protein</fullName>
    </submittedName>
</protein>
<keyword evidence="11" id="KW-1185">Reference proteome</keyword>
<keyword evidence="9" id="KW-0472">Membrane</keyword>
<organism evidence="10 11">
    <name type="scientific">Stylosanthes scabra</name>
    <dbReference type="NCBI Taxonomy" id="79078"/>
    <lineage>
        <taxon>Eukaryota</taxon>
        <taxon>Viridiplantae</taxon>
        <taxon>Streptophyta</taxon>
        <taxon>Embryophyta</taxon>
        <taxon>Tracheophyta</taxon>
        <taxon>Spermatophyta</taxon>
        <taxon>Magnoliopsida</taxon>
        <taxon>eudicotyledons</taxon>
        <taxon>Gunneridae</taxon>
        <taxon>Pentapetalae</taxon>
        <taxon>rosids</taxon>
        <taxon>fabids</taxon>
        <taxon>Fabales</taxon>
        <taxon>Fabaceae</taxon>
        <taxon>Papilionoideae</taxon>
        <taxon>50 kb inversion clade</taxon>
        <taxon>dalbergioids sensu lato</taxon>
        <taxon>Dalbergieae</taxon>
        <taxon>Pterocarpus clade</taxon>
        <taxon>Stylosanthes</taxon>
    </lineage>
</organism>